<evidence type="ECO:0000313" key="4">
    <source>
        <dbReference type="Proteomes" id="UP000275385"/>
    </source>
</evidence>
<name>A0A420YI49_9PEZI</name>
<keyword evidence="4" id="KW-1185">Reference proteome</keyword>
<keyword evidence="2" id="KW-0732">Signal</keyword>
<proteinExistence type="predicted"/>
<dbReference type="EMBL" id="QVQW01000008">
    <property type="protein sequence ID" value="RKU47564.1"/>
    <property type="molecule type" value="Genomic_DNA"/>
</dbReference>
<dbReference type="OrthoDB" id="4526039at2759"/>
<comment type="caution">
    <text evidence="3">The sequence shown here is derived from an EMBL/GenBank/DDBJ whole genome shotgun (WGS) entry which is preliminary data.</text>
</comment>
<protein>
    <recommendedName>
        <fullName evidence="5">Stretch-activated cation channel mid1</fullName>
    </recommendedName>
</protein>
<evidence type="ECO:0000256" key="2">
    <source>
        <dbReference type="SAM" id="SignalP"/>
    </source>
</evidence>
<evidence type="ECO:0000256" key="1">
    <source>
        <dbReference type="SAM" id="MobiDB-lite"/>
    </source>
</evidence>
<feature type="compositionally biased region" description="Low complexity" evidence="1">
    <location>
        <begin position="285"/>
        <end position="347"/>
    </location>
</feature>
<dbReference type="AlphaFoldDB" id="A0A420YI49"/>
<organism evidence="3 4">
    <name type="scientific">Coniochaeta pulveracea</name>
    <dbReference type="NCBI Taxonomy" id="177199"/>
    <lineage>
        <taxon>Eukaryota</taxon>
        <taxon>Fungi</taxon>
        <taxon>Dikarya</taxon>
        <taxon>Ascomycota</taxon>
        <taxon>Pezizomycotina</taxon>
        <taxon>Sordariomycetes</taxon>
        <taxon>Sordariomycetidae</taxon>
        <taxon>Coniochaetales</taxon>
        <taxon>Coniochaetaceae</taxon>
        <taxon>Coniochaeta</taxon>
    </lineage>
</organism>
<dbReference type="Proteomes" id="UP000275385">
    <property type="component" value="Unassembled WGS sequence"/>
</dbReference>
<dbReference type="STRING" id="177199.A0A420YI49"/>
<sequence length="372" mass="40031">MSLFRSNPLHLLTLITLGSFTVRAEDVSRIYFDDIPYFANASNVVSMSWPVLQAAFASPNRTDTARYEGFDLTKPYPGSALAGFSANLRIADDVPFPSEVTTEKVMTNVAAITFDMPLSKAMDPSWYVCQHFFVSTLPDPTKDIDHDCSFLPEQCQTDLVNSLVDPWGSFKDDSSNMCGGWTFDYITPSCQDALGHITSDVYGWDHSTLEDAIDKRTLTVDEVGQYSWMMGTGFHDPPNAEWYYQRAYNRTYITVNVFGYNSQVSVSGASKPFAKLSCLRANRNASPDSGTSTTSPTDTGSTTTPGTVTSSLSSPTTNPSTTAPGSGTTSTGSAASATSASTSSASPTSTAHCLGIFVLSLVISCLTSKGVR</sequence>
<feature type="region of interest" description="Disordered" evidence="1">
    <location>
        <begin position="283"/>
        <end position="347"/>
    </location>
</feature>
<evidence type="ECO:0008006" key="5">
    <source>
        <dbReference type="Google" id="ProtNLM"/>
    </source>
</evidence>
<evidence type="ECO:0000313" key="3">
    <source>
        <dbReference type="EMBL" id="RKU47564.1"/>
    </source>
</evidence>
<accession>A0A420YI49</accession>
<gene>
    <name evidence="3" type="ORF">DL546_006892</name>
</gene>
<feature type="chain" id="PRO_5019215186" description="Stretch-activated cation channel mid1" evidence="2">
    <location>
        <begin position="25"/>
        <end position="372"/>
    </location>
</feature>
<feature type="signal peptide" evidence="2">
    <location>
        <begin position="1"/>
        <end position="24"/>
    </location>
</feature>
<reference evidence="3 4" key="1">
    <citation type="submission" date="2018-08" db="EMBL/GenBank/DDBJ databases">
        <title>Draft genome of the lignicolous fungus Coniochaeta pulveracea.</title>
        <authorList>
            <person name="Borstlap C.J."/>
            <person name="De Witt R.N."/>
            <person name="Botha A."/>
            <person name="Volschenk H."/>
        </authorList>
    </citation>
    <scope>NUCLEOTIDE SEQUENCE [LARGE SCALE GENOMIC DNA]</scope>
    <source>
        <strain evidence="3 4">CAB683</strain>
    </source>
</reference>